<feature type="region of interest" description="Disordered" evidence="1">
    <location>
        <begin position="137"/>
        <end position="160"/>
    </location>
</feature>
<keyword evidence="3" id="KW-1185">Reference proteome</keyword>
<dbReference type="EMBL" id="NBNE01004148">
    <property type="protein sequence ID" value="OWZ06025.1"/>
    <property type="molecule type" value="Genomic_DNA"/>
</dbReference>
<dbReference type="OrthoDB" id="112908at2759"/>
<proteinExistence type="predicted"/>
<sequence>MITAAPNSKKSIDKIAAKSAAEYKAEAKKVNAKPTASKKPETEKGKSMKWTVQLSALAIEDRFQNKQIVQKFATKNSNTKAQRDMWEDAVNVFQERVSVERAWGDEEPQHVTIKQLKKELDALGAGYKLKRSRLLATENSTTSNSGSSDEADEGRRKYPEKPVNFFINIADDMSDSSADENDTRRQLTCNPMDVHPTYRNELGIELTALWSLLCDPFSRRPGCTGEAITESGNADRIILPTRDTDGGDQNDQSDTGESPSPARQKVKASVKSKKQSQKCGVGFPVK</sequence>
<feature type="compositionally biased region" description="Basic residues" evidence="1">
    <location>
        <begin position="264"/>
        <end position="276"/>
    </location>
</feature>
<feature type="compositionally biased region" description="Low complexity" evidence="1">
    <location>
        <begin position="139"/>
        <end position="148"/>
    </location>
</feature>
<comment type="caution">
    <text evidence="2">The sequence shown here is derived from an EMBL/GenBank/DDBJ whole genome shotgun (WGS) entry which is preliminary data.</text>
</comment>
<protein>
    <submittedName>
        <fullName evidence="2">Uncharacterized protein</fullName>
    </submittedName>
</protein>
<feature type="compositionally biased region" description="Polar residues" evidence="1">
    <location>
        <begin position="247"/>
        <end position="258"/>
    </location>
</feature>
<evidence type="ECO:0000256" key="1">
    <source>
        <dbReference type="SAM" id="MobiDB-lite"/>
    </source>
</evidence>
<feature type="non-terminal residue" evidence="2">
    <location>
        <position position="286"/>
    </location>
</feature>
<name>A0A225VL04_9STRA</name>
<feature type="region of interest" description="Disordered" evidence="1">
    <location>
        <begin position="23"/>
        <end position="47"/>
    </location>
</feature>
<organism evidence="2 3">
    <name type="scientific">Phytophthora megakarya</name>
    <dbReference type="NCBI Taxonomy" id="4795"/>
    <lineage>
        <taxon>Eukaryota</taxon>
        <taxon>Sar</taxon>
        <taxon>Stramenopiles</taxon>
        <taxon>Oomycota</taxon>
        <taxon>Peronosporomycetes</taxon>
        <taxon>Peronosporales</taxon>
        <taxon>Peronosporaceae</taxon>
        <taxon>Phytophthora</taxon>
    </lineage>
</organism>
<feature type="region of interest" description="Disordered" evidence="1">
    <location>
        <begin position="225"/>
        <end position="286"/>
    </location>
</feature>
<gene>
    <name evidence="2" type="ORF">PHMEG_00021777</name>
</gene>
<reference evidence="3" key="1">
    <citation type="submission" date="2017-03" db="EMBL/GenBank/DDBJ databases">
        <title>Phytopthora megakarya and P. palmivora, two closely related causual agents of cacao black pod achieved similar genome size and gene model numbers by different mechanisms.</title>
        <authorList>
            <person name="Ali S."/>
            <person name="Shao J."/>
            <person name="Larry D.J."/>
            <person name="Kronmiller B."/>
            <person name="Shen D."/>
            <person name="Strem M.D."/>
            <person name="Melnick R.L."/>
            <person name="Guiltinan M.J."/>
            <person name="Tyler B.M."/>
            <person name="Meinhardt L.W."/>
            <person name="Bailey B.A."/>
        </authorList>
    </citation>
    <scope>NUCLEOTIDE SEQUENCE [LARGE SCALE GENOMIC DNA]</scope>
    <source>
        <strain evidence="3">zdho120</strain>
    </source>
</reference>
<dbReference type="Proteomes" id="UP000198211">
    <property type="component" value="Unassembled WGS sequence"/>
</dbReference>
<evidence type="ECO:0000313" key="3">
    <source>
        <dbReference type="Proteomes" id="UP000198211"/>
    </source>
</evidence>
<dbReference type="AlphaFoldDB" id="A0A225VL04"/>
<accession>A0A225VL04</accession>
<evidence type="ECO:0000313" key="2">
    <source>
        <dbReference type="EMBL" id="OWZ06025.1"/>
    </source>
</evidence>